<reference evidence="3 4" key="1">
    <citation type="journal article" date="2017" name="BMC Genomics">
        <title>Comparative genomic and phylogenomic analyses of the Bifidobacteriaceae family.</title>
        <authorList>
            <person name="Lugli G.A."/>
            <person name="Milani C."/>
            <person name="Turroni F."/>
            <person name="Duranti S."/>
            <person name="Mancabelli L."/>
            <person name="Mangifesta M."/>
            <person name="Ferrario C."/>
            <person name="Modesto M."/>
            <person name="Mattarelli P."/>
            <person name="Jiri K."/>
            <person name="van Sinderen D."/>
            <person name="Ventura M."/>
        </authorList>
    </citation>
    <scope>NUCLEOTIDE SEQUENCE [LARGE SCALE GENOMIC DNA]</scope>
    <source>
        <strain evidence="3 4">DSM 100196</strain>
    </source>
</reference>
<evidence type="ECO:0000256" key="2">
    <source>
        <dbReference type="SAM" id="Phobius"/>
    </source>
</evidence>
<feature type="compositionally biased region" description="Low complexity" evidence="1">
    <location>
        <begin position="98"/>
        <end position="120"/>
    </location>
</feature>
<name>A0A261FL05_9BIFI</name>
<evidence type="ECO:0000313" key="4">
    <source>
        <dbReference type="Proteomes" id="UP000216871"/>
    </source>
</evidence>
<dbReference type="EMBL" id="MWWW01000013">
    <property type="protein sequence ID" value="OZG59695.1"/>
    <property type="molecule type" value="Genomic_DNA"/>
</dbReference>
<dbReference type="Proteomes" id="UP000216871">
    <property type="component" value="Unassembled WGS sequence"/>
</dbReference>
<sequence>MSQPEQHNEPEYGQYQQPEYGAMRSKYGPDYNPYLYGAPEPDKPKSDSVNGNADAAAGATSPFAWPQGPQGNQQAGGQGQFGWPGTGFGSGQPGGQQPGQQGQSGQSSWQPNGSQQAGPGYYPGGYPGMQGQPYPPQGQPGGGQGPQGNRPPRFYNGVNLDDPSQNPLYGHWDSYAIIAFVLALFFPVPVLSAFMGVVAMWRTRTFHMKGFGLAVAAVVINVLYTIAVIWMAMNGVDASTLYQEALQQLMGNGSGGSGSTGDSSLSA</sequence>
<feature type="region of interest" description="Disordered" evidence="1">
    <location>
        <begin position="1"/>
        <end position="160"/>
    </location>
</feature>
<dbReference type="AlphaFoldDB" id="A0A261FL05"/>
<organism evidence="3 4">
    <name type="scientific">Bifidobacterium myosotis</name>
    <dbReference type="NCBI Taxonomy" id="1630166"/>
    <lineage>
        <taxon>Bacteria</taxon>
        <taxon>Bacillati</taxon>
        <taxon>Actinomycetota</taxon>
        <taxon>Actinomycetes</taxon>
        <taxon>Bifidobacteriales</taxon>
        <taxon>Bifidobacteriaceae</taxon>
        <taxon>Bifidobacterium</taxon>
    </lineage>
</organism>
<feature type="transmembrane region" description="Helical" evidence="2">
    <location>
        <begin position="211"/>
        <end position="233"/>
    </location>
</feature>
<feature type="compositionally biased region" description="Basic and acidic residues" evidence="1">
    <location>
        <begin position="1"/>
        <end position="10"/>
    </location>
</feature>
<feature type="transmembrane region" description="Helical" evidence="2">
    <location>
        <begin position="175"/>
        <end position="199"/>
    </location>
</feature>
<keyword evidence="2" id="KW-1133">Transmembrane helix</keyword>
<dbReference type="RefSeq" id="WP_094667706.1">
    <property type="nucleotide sequence ID" value="NZ_MWWW01000013.1"/>
</dbReference>
<gene>
    <name evidence="3" type="ORF">BMYO_1263</name>
</gene>
<feature type="compositionally biased region" description="Gly residues" evidence="1">
    <location>
        <begin position="74"/>
        <end position="97"/>
    </location>
</feature>
<comment type="caution">
    <text evidence="3">The sequence shown here is derived from an EMBL/GenBank/DDBJ whole genome shotgun (WGS) entry which is preliminary data.</text>
</comment>
<evidence type="ECO:0000313" key="3">
    <source>
        <dbReference type="EMBL" id="OZG59695.1"/>
    </source>
</evidence>
<accession>A0A261FL05</accession>
<dbReference type="OrthoDB" id="3240445at2"/>
<keyword evidence="2" id="KW-0812">Transmembrane</keyword>
<keyword evidence="4" id="KW-1185">Reference proteome</keyword>
<proteinExistence type="predicted"/>
<evidence type="ECO:0008006" key="5">
    <source>
        <dbReference type="Google" id="ProtNLM"/>
    </source>
</evidence>
<protein>
    <recommendedName>
        <fullName evidence="5">DUF4190 domain-containing protein</fullName>
    </recommendedName>
</protein>
<keyword evidence="2" id="KW-0472">Membrane</keyword>
<evidence type="ECO:0000256" key="1">
    <source>
        <dbReference type="SAM" id="MobiDB-lite"/>
    </source>
</evidence>